<dbReference type="PANTHER" id="PTHR46236">
    <property type="entry name" value="TRAF-LIKE SUPERFAMILY PROTEIN"/>
    <property type="match status" value="1"/>
</dbReference>
<dbReference type="SUPFAM" id="SSF49599">
    <property type="entry name" value="TRAF domain-like"/>
    <property type="match status" value="1"/>
</dbReference>
<comment type="caution">
    <text evidence="3">The sequence shown here is derived from an EMBL/GenBank/DDBJ whole genome shotgun (WGS) entry which is preliminary data.</text>
</comment>
<name>A0AAW2LUG0_9LAMI</name>
<dbReference type="GO" id="GO:0016787">
    <property type="term" value="F:hydrolase activity"/>
    <property type="evidence" value="ECO:0007669"/>
    <property type="project" value="UniProtKB-KW"/>
</dbReference>
<evidence type="ECO:0000256" key="1">
    <source>
        <dbReference type="ARBA" id="ARBA00023054"/>
    </source>
</evidence>
<dbReference type="InterPro" id="IPR050804">
    <property type="entry name" value="MCC"/>
</dbReference>
<evidence type="ECO:0000313" key="3">
    <source>
        <dbReference type="EMBL" id="KAL0322104.1"/>
    </source>
</evidence>
<dbReference type="EMBL" id="JACGWM010000016">
    <property type="protein sequence ID" value="KAL0322104.1"/>
    <property type="molecule type" value="Genomic_DNA"/>
</dbReference>
<dbReference type="FunFam" id="2.60.210.10:FF:000005">
    <property type="entry name" value="Ubiquitin carboxyl-terminal hydrolase 13"/>
    <property type="match status" value="1"/>
</dbReference>
<gene>
    <name evidence="3" type="ORF">Scaly_2506800</name>
</gene>
<dbReference type="InterPro" id="IPR002083">
    <property type="entry name" value="MATH/TRAF_dom"/>
</dbReference>
<dbReference type="Pfam" id="PF22486">
    <property type="entry name" value="MATH_2"/>
    <property type="match status" value="1"/>
</dbReference>
<reference evidence="3" key="1">
    <citation type="submission" date="2020-06" db="EMBL/GenBank/DDBJ databases">
        <authorList>
            <person name="Li T."/>
            <person name="Hu X."/>
            <person name="Zhang T."/>
            <person name="Song X."/>
            <person name="Zhang H."/>
            <person name="Dai N."/>
            <person name="Sheng W."/>
            <person name="Hou X."/>
            <person name="Wei L."/>
        </authorList>
    </citation>
    <scope>NUCLEOTIDE SEQUENCE</scope>
    <source>
        <strain evidence="3">KEN8</strain>
        <tissue evidence="3">Leaf</tissue>
    </source>
</reference>
<evidence type="ECO:0000259" key="2">
    <source>
        <dbReference type="PROSITE" id="PS50144"/>
    </source>
</evidence>
<reference evidence="3" key="2">
    <citation type="journal article" date="2024" name="Plant">
        <title>Genomic evolution and insights into agronomic trait innovations of Sesamum species.</title>
        <authorList>
            <person name="Miao H."/>
            <person name="Wang L."/>
            <person name="Qu L."/>
            <person name="Liu H."/>
            <person name="Sun Y."/>
            <person name="Le M."/>
            <person name="Wang Q."/>
            <person name="Wei S."/>
            <person name="Zheng Y."/>
            <person name="Lin W."/>
            <person name="Duan Y."/>
            <person name="Cao H."/>
            <person name="Xiong S."/>
            <person name="Wang X."/>
            <person name="Wei L."/>
            <person name="Li C."/>
            <person name="Ma Q."/>
            <person name="Ju M."/>
            <person name="Zhao R."/>
            <person name="Li G."/>
            <person name="Mu C."/>
            <person name="Tian Q."/>
            <person name="Mei H."/>
            <person name="Zhang T."/>
            <person name="Gao T."/>
            <person name="Zhang H."/>
        </authorList>
    </citation>
    <scope>NUCLEOTIDE SEQUENCE</scope>
    <source>
        <strain evidence="3">KEN8</strain>
    </source>
</reference>
<keyword evidence="1" id="KW-0175">Coiled coil</keyword>
<protein>
    <submittedName>
        <fullName evidence="3">Ubiquitin carboxyl-terminal hydrolase 13</fullName>
    </submittedName>
</protein>
<accession>A0AAW2LUG0</accession>
<proteinExistence type="predicted"/>
<dbReference type="PANTHER" id="PTHR46236:SF35">
    <property type="entry name" value="MATH DOMAIN-CONTAINING PROTEIN"/>
    <property type="match status" value="1"/>
</dbReference>
<dbReference type="Gene3D" id="2.20.210.10">
    <property type="entry name" value="ubp-family deubiquitinating enzyme superfamily"/>
    <property type="match status" value="1"/>
</dbReference>
<feature type="domain" description="MATH" evidence="2">
    <location>
        <begin position="81"/>
        <end position="201"/>
    </location>
</feature>
<dbReference type="Gene3D" id="2.60.210.10">
    <property type="entry name" value="Apoptosis, Tumor Necrosis Factor Receptor Associated Protein 2, Chain A"/>
    <property type="match status" value="1"/>
</dbReference>
<dbReference type="InterPro" id="IPR008974">
    <property type="entry name" value="TRAF-like"/>
</dbReference>
<dbReference type="AlphaFoldDB" id="A0AAW2LUG0"/>
<organism evidence="3">
    <name type="scientific">Sesamum calycinum</name>
    <dbReference type="NCBI Taxonomy" id="2727403"/>
    <lineage>
        <taxon>Eukaryota</taxon>
        <taxon>Viridiplantae</taxon>
        <taxon>Streptophyta</taxon>
        <taxon>Embryophyta</taxon>
        <taxon>Tracheophyta</taxon>
        <taxon>Spermatophyta</taxon>
        <taxon>Magnoliopsida</taxon>
        <taxon>eudicotyledons</taxon>
        <taxon>Gunneridae</taxon>
        <taxon>Pentapetalae</taxon>
        <taxon>asterids</taxon>
        <taxon>lamiids</taxon>
        <taxon>Lamiales</taxon>
        <taxon>Pedaliaceae</taxon>
        <taxon>Sesamum</taxon>
    </lineage>
</organism>
<dbReference type="InterPro" id="IPR038765">
    <property type="entry name" value="Papain-like_cys_pep_sf"/>
</dbReference>
<dbReference type="CDD" id="cd00121">
    <property type="entry name" value="MATH"/>
    <property type="match status" value="1"/>
</dbReference>
<dbReference type="PROSITE" id="PS50144">
    <property type="entry name" value="MATH"/>
    <property type="match status" value="1"/>
</dbReference>
<keyword evidence="3" id="KW-0378">Hydrolase</keyword>
<sequence length="304" mass="34892">MTLLTPPPIDVLAGLAFSMEFRRSFGNGMLSFALILVLGTEDDEMLVPHAEFAPEGPQPMEVASGEPPNTVETQAVDDPPSARFTWTIENFSKLNVKKQYSEVFLVGGYKWRVLIFPKGNNCDHLSMYLDVADSGNLPYGWSRYAQFSLSVVNQIQNKYTIRKDTQHQFNSRESDWGFTSFMPLSELMILVEHDVQELNRVLCEKLEDKMKGTVVEGTIQQLFEGHHMNYIECINVDYKSTRKESFYDLQLDVKGCKDIYASFDKYVEVERLEGDNKYHAEQYGLQDARKGVLFIDFLLFFSFS</sequence>
<dbReference type="SUPFAM" id="SSF54001">
    <property type="entry name" value="Cysteine proteinases"/>
    <property type="match status" value="1"/>
</dbReference>
<dbReference type="SMART" id="SM00061">
    <property type="entry name" value="MATH"/>
    <property type="match status" value="1"/>
</dbReference>